<dbReference type="AlphaFoldDB" id="A0A852X1A9"/>
<organism evidence="1 2">
    <name type="scientific">Janibacter alkaliphilus</name>
    <dbReference type="NCBI Taxonomy" id="1069963"/>
    <lineage>
        <taxon>Bacteria</taxon>
        <taxon>Bacillati</taxon>
        <taxon>Actinomycetota</taxon>
        <taxon>Actinomycetes</taxon>
        <taxon>Micrococcales</taxon>
        <taxon>Intrasporangiaceae</taxon>
        <taxon>Janibacter</taxon>
    </lineage>
</organism>
<protein>
    <submittedName>
        <fullName evidence="1">Abortive infection bacteriophage resistance protein</fullName>
    </submittedName>
</protein>
<gene>
    <name evidence="1" type="ORF">BJY28_001365</name>
</gene>
<dbReference type="InterPro" id="IPR011664">
    <property type="entry name" value="Abi_system_AbiD/AbiF-like"/>
</dbReference>
<proteinExistence type="predicted"/>
<comment type="caution">
    <text evidence="1">The sequence shown here is derived from an EMBL/GenBank/DDBJ whole genome shotgun (WGS) entry which is preliminary data.</text>
</comment>
<evidence type="ECO:0000313" key="1">
    <source>
        <dbReference type="EMBL" id="NYG36896.1"/>
    </source>
</evidence>
<sequence>MGDFLCTGGDMAAARQRGPRTYEKPPLSADDLVTRMVDRGLQVPDRDRARRYLRHIGYFRLSPYTIPFQQDGSDHAFVDGTTFDQVLDLYAFDRALRLLVLDAVERVEVAVRAAITDHMSTHYGDPHWYTHARHFSQESQHDRLLKIVHETCQEKLRTRAETAEGSLDHRSALEHYLLTYGSPDLPPSWLMVETLTLGQLSALYRNLQSRADQSAVARSLGLNEPLLSSWLQTYVRIRNICAHHGRLWNVGLGVYPKIPRSPSVSWLEHDQALPERSRRRVYPALVSLQSVLDTVSPRSSWAGRLHHLIESRPAMNMRGMGVPEDWSADPFWSRHLG</sequence>
<name>A0A852X1A9_9MICO</name>
<evidence type="ECO:0000313" key="2">
    <source>
        <dbReference type="Proteomes" id="UP000592181"/>
    </source>
</evidence>
<dbReference type="Proteomes" id="UP000592181">
    <property type="component" value="Unassembled WGS sequence"/>
</dbReference>
<dbReference type="Pfam" id="PF07751">
    <property type="entry name" value="Abi_2"/>
    <property type="match status" value="1"/>
</dbReference>
<keyword evidence="2" id="KW-1185">Reference proteome</keyword>
<dbReference type="EMBL" id="JACBZX010000001">
    <property type="protein sequence ID" value="NYG36896.1"/>
    <property type="molecule type" value="Genomic_DNA"/>
</dbReference>
<accession>A0A852X1A9</accession>
<dbReference type="RefSeq" id="WP_246313363.1">
    <property type="nucleotide sequence ID" value="NZ_JACBZX010000001.1"/>
</dbReference>
<reference evidence="1 2" key="1">
    <citation type="submission" date="2020-07" db="EMBL/GenBank/DDBJ databases">
        <title>Sequencing the genomes of 1000 actinobacteria strains.</title>
        <authorList>
            <person name="Klenk H.-P."/>
        </authorList>
    </citation>
    <scope>NUCLEOTIDE SEQUENCE [LARGE SCALE GENOMIC DNA]</scope>
    <source>
        <strain evidence="1 2">DSM 24723</strain>
    </source>
</reference>